<reference evidence="2 3" key="1">
    <citation type="journal article" date="2019" name="Commun. Biol.">
        <title>The bagworm genome reveals a unique fibroin gene that provides high tensile strength.</title>
        <authorList>
            <person name="Kono N."/>
            <person name="Nakamura H."/>
            <person name="Ohtoshi R."/>
            <person name="Tomita M."/>
            <person name="Numata K."/>
            <person name="Arakawa K."/>
        </authorList>
    </citation>
    <scope>NUCLEOTIDE SEQUENCE [LARGE SCALE GENOMIC DNA]</scope>
</reference>
<dbReference type="Proteomes" id="UP000299102">
    <property type="component" value="Unassembled WGS sequence"/>
</dbReference>
<protein>
    <submittedName>
        <fullName evidence="2">Rapamycin-insensitive companion of mTOR</fullName>
    </submittedName>
</protein>
<name>A0A4C1TF20_EUMVA</name>
<dbReference type="GO" id="GO:0051897">
    <property type="term" value="P:positive regulation of phosphatidylinositol 3-kinase/protein kinase B signal transduction"/>
    <property type="evidence" value="ECO:0007669"/>
    <property type="project" value="TreeGrafter"/>
</dbReference>
<dbReference type="GO" id="GO:0043539">
    <property type="term" value="F:protein serine/threonine kinase activator activity"/>
    <property type="evidence" value="ECO:0007669"/>
    <property type="project" value="TreeGrafter"/>
</dbReference>
<dbReference type="AlphaFoldDB" id="A0A4C1TF20"/>
<gene>
    <name evidence="2" type="primary">RICTOR</name>
    <name evidence="2" type="ORF">EVAR_71285_1</name>
</gene>
<feature type="domain" description="Rapamycin-insensitive companion of mTOR" evidence="1">
    <location>
        <begin position="105"/>
        <end position="153"/>
    </location>
</feature>
<evidence type="ECO:0000313" key="3">
    <source>
        <dbReference type="Proteomes" id="UP000299102"/>
    </source>
</evidence>
<dbReference type="PANTHER" id="PTHR13298:SF11">
    <property type="entry name" value="RAPAMYCIN-INSENSITIVE COMPANION OF MTOR"/>
    <property type="match status" value="1"/>
</dbReference>
<dbReference type="InterPro" id="IPR028268">
    <property type="entry name" value="Pianissimo_fam"/>
</dbReference>
<organism evidence="2 3">
    <name type="scientific">Eumeta variegata</name>
    <name type="common">Bagworm moth</name>
    <name type="synonym">Eumeta japonica</name>
    <dbReference type="NCBI Taxonomy" id="151549"/>
    <lineage>
        <taxon>Eukaryota</taxon>
        <taxon>Metazoa</taxon>
        <taxon>Ecdysozoa</taxon>
        <taxon>Arthropoda</taxon>
        <taxon>Hexapoda</taxon>
        <taxon>Insecta</taxon>
        <taxon>Pterygota</taxon>
        <taxon>Neoptera</taxon>
        <taxon>Endopterygota</taxon>
        <taxon>Lepidoptera</taxon>
        <taxon>Glossata</taxon>
        <taxon>Ditrysia</taxon>
        <taxon>Tineoidea</taxon>
        <taxon>Psychidae</taxon>
        <taxon>Oiketicinae</taxon>
        <taxon>Eumeta</taxon>
    </lineage>
</organism>
<proteinExistence type="predicted"/>
<evidence type="ECO:0000313" key="2">
    <source>
        <dbReference type="EMBL" id="GBP13072.1"/>
    </source>
</evidence>
<dbReference type="PANTHER" id="PTHR13298">
    <property type="entry name" value="CYTOSOLIC REGULATOR PIANISSIMO"/>
    <property type="match status" value="1"/>
</dbReference>
<dbReference type="GO" id="GO:0038203">
    <property type="term" value="P:TORC2 signaling"/>
    <property type="evidence" value="ECO:0007669"/>
    <property type="project" value="TreeGrafter"/>
</dbReference>
<accession>A0A4C1TF20</accession>
<dbReference type="STRING" id="151549.A0A4C1TF20"/>
<evidence type="ECO:0000259" key="1">
    <source>
        <dbReference type="Pfam" id="PF14663"/>
    </source>
</evidence>
<sequence>MIFRCCCLPTDCSRNSMRVVAASSGMMLTCQLKSRLFGIPASGRLEGRKELARTLSKCSAHIPTYYMKFDHTQGVGKCIDSAETRIGRVYSTQFLTVLLRSRIPNFEIWGIPLIIQQTKDHDRSVALAAIEVLEEACHEKVRLLVEADTHSSLTLHNRNEEGYYSRRNCNTRPIIIPPNIPAHLYGQLVQTTQGTTALRKFGDLPQLIDVVCRSKVLTNRNVWNLRQLYGLSLTLQRIQME</sequence>
<dbReference type="OrthoDB" id="271111at2759"/>
<dbReference type="EMBL" id="BGZK01005218">
    <property type="protein sequence ID" value="GBP13072.1"/>
    <property type="molecule type" value="Genomic_DNA"/>
</dbReference>
<dbReference type="InterPro" id="IPR029453">
    <property type="entry name" value="Rictor_IV"/>
</dbReference>
<dbReference type="GO" id="GO:0031932">
    <property type="term" value="C:TORC2 complex"/>
    <property type="evidence" value="ECO:0007669"/>
    <property type="project" value="InterPro"/>
</dbReference>
<keyword evidence="3" id="KW-1185">Reference proteome</keyword>
<dbReference type="Pfam" id="PF14663">
    <property type="entry name" value="RasGEF_N_2"/>
    <property type="match status" value="1"/>
</dbReference>
<comment type="caution">
    <text evidence="2">The sequence shown here is derived from an EMBL/GenBank/DDBJ whole genome shotgun (WGS) entry which is preliminary data.</text>
</comment>